<dbReference type="AlphaFoldDB" id="A0A9X9LSY6"/>
<reference evidence="1 2" key="1">
    <citation type="submission" date="2018-10" db="EMBL/GenBank/DDBJ databases">
        <authorList>
            <person name="Ekblom R."/>
            <person name="Jareborg N."/>
        </authorList>
    </citation>
    <scope>NUCLEOTIDE SEQUENCE [LARGE SCALE GENOMIC DNA]</scope>
    <source>
        <tissue evidence="1">Muscle</tissue>
    </source>
</reference>
<evidence type="ECO:0000313" key="2">
    <source>
        <dbReference type="Proteomes" id="UP000269945"/>
    </source>
</evidence>
<sequence>MRKGGNTLNVKKWAVSASTKRPTDAPSCLRNAEVGTNIAVASSIRPSVTLQGSMAASRLLTSAE</sequence>
<organism evidence="1 2">
    <name type="scientific">Gulo gulo</name>
    <name type="common">Wolverine</name>
    <name type="synonym">Gluton</name>
    <dbReference type="NCBI Taxonomy" id="48420"/>
    <lineage>
        <taxon>Eukaryota</taxon>
        <taxon>Metazoa</taxon>
        <taxon>Chordata</taxon>
        <taxon>Craniata</taxon>
        <taxon>Vertebrata</taxon>
        <taxon>Euteleostomi</taxon>
        <taxon>Mammalia</taxon>
        <taxon>Eutheria</taxon>
        <taxon>Laurasiatheria</taxon>
        <taxon>Carnivora</taxon>
        <taxon>Caniformia</taxon>
        <taxon>Musteloidea</taxon>
        <taxon>Mustelidae</taxon>
        <taxon>Guloninae</taxon>
        <taxon>Gulo</taxon>
    </lineage>
</organism>
<comment type="caution">
    <text evidence="1">The sequence shown here is derived from an EMBL/GenBank/DDBJ whole genome shotgun (WGS) entry which is preliminary data.</text>
</comment>
<protein>
    <submittedName>
        <fullName evidence="1">Uncharacterized protein</fullName>
    </submittedName>
</protein>
<dbReference type="EMBL" id="CYRY02015338">
    <property type="protein sequence ID" value="VCW85411.1"/>
    <property type="molecule type" value="Genomic_DNA"/>
</dbReference>
<dbReference type="Proteomes" id="UP000269945">
    <property type="component" value="Unassembled WGS sequence"/>
</dbReference>
<accession>A0A9X9LSY6</accession>
<evidence type="ECO:0000313" key="1">
    <source>
        <dbReference type="EMBL" id="VCW85411.1"/>
    </source>
</evidence>
<name>A0A9X9LSY6_GULGU</name>
<proteinExistence type="predicted"/>
<keyword evidence="2" id="KW-1185">Reference proteome</keyword>
<gene>
    <name evidence="1" type="ORF">BN2614_LOCUS1</name>
</gene>